<name>A0ABD0NJ09_CIRMR</name>
<reference evidence="1 2" key="1">
    <citation type="submission" date="2024-05" db="EMBL/GenBank/DDBJ databases">
        <title>Genome sequencing and assembly of Indian major carp, Cirrhinus mrigala (Hamilton, 1822).</title>
        <authorList>
            <person name="Mohindra V."/>
            <person name="Chowdhury L.M."/>
            <person name="Lal K."/>
            <person name="Jena J.K."/>
        </authorList>
    </citation>
    <scope>NUCLEOTIDE SEQUENCE [LARGE SCALE GENOMIC DNA]</scope>
    <source>
        <strain evidence="1">CM1030</strain>
        <tissue evidence="1">Blood</tissue>
    </source>
</reference>
<sequence length="224" mass="25275">VHCELHGFWDSIKNASTIAAAETLLEGKQKDKLCDKIKQIPMKSEILADDVLSQLEEAMQSAECISLAMDESTDVTDNAQLLVYVRFEEQNKEICEDLLGVRALETHTRGEDLYDAVKEMLIKRGIDPKKVISVTTDGAPAMVGREKGAVTRMKEDNPDLIAYHCIIHQTVLCASLKEEFHEVISTMMKIIKFLRASSSHRHRLLKDFLREVEANANDLLLHNN</sequence>
<keyword evidence="2" id="KW-1185">Reference proteome</keyword>
<dbReference type="InterPro" id="IPR012337">
    <property type="entry name" value="RNaseH-like_sf"/>
</dbReference>
<feature type="non-terminal residue" evidence="1">
    <location>
        <position position="224"/>
    </location>
</feature>
<gene>
    <name evidence="1" type="ORF">M9458_044926</name>
</gene>
<organism evidence="1 2">
    <name type="scientific">Cirrhinus mrigala</name>
    <name type="common">Mrigala</name>
    <dbReference type="NCBI Taxonomy" id="683832"/>
    <lineage>
        <taxon>Eukaryota</taxon>
        <taxon>Metazoa</taxon>
        <taxon>Chordata</taxon>
        <taxon>Craniata</taxon>
        <taxon>Vertebrata</taxon>
        <taxon>Euteleostomi</taxon>
        <taxon>Actinopterygii</taxon>
        <taxon>Neopterygii</taxon>
        <taxon>Teleostei</taxon>
        <taxon>Ostariophysi</taxon>
        <taxon>Cypriniformes</taxon>
        <taxon>Cyprinidae</taxon>
        <taxon>Labeoninae</taxon>
        <taxon>Labeonini</taxon>
        <taxon>Cirrhinus</taxon>
    </lineage>
</organism>
<dbReference type="EMBL" id="JAMKFB020000022">
    <property type="protein sequence ID" value="KAL0161201.1"/>
    <property type="molecule type" value="Genomic_DNA"/>
</dbReference>
<feature type="non-terminal residue" evidence="1">
    <location>
        <position position="1"/>
    </location>
</feature>
<protein>
    <recommendedName>
        <fullName evidence="3">DUF4371 domain-containing protein</fullName>
    </recommendedName>
</protein>
<dbReference type="AlphaFoldDB" id="A0ABD0NJ09"/>
<dbReference type="PANTHER" id="PTHR45913">
    <property type="entry name" value="EPM2A-INTERACTING PROTEIN 1"/>
    <property type="match status" value="1"/>
</dbReference>
<evidence type="ECO:0008006" key="3">
    <source>
        <dbReference type="Google" id="ProtNLM"/>
    </source>
</evidence>
<dbReference type="Proteomes" id="UP001529510">
    <property type="component" value="Unassembled WGS sequence"/>
</dbReference>
<evidence type="ECO:0000313" key="1">
    <source>
        <dbReference type="EMBL" id="KAL0161201.1"/>
    </source>
</evidence>
<proteinExistence type="predicted"/>
<evidence type="ECO:0000313" key="2">
    <source>
        <dbReference type="Proteomes" id="UP001529510"/>
    </source>
</evidence>
<accession>A0ABD0NJ09</accession>
<dbReference type="PANTHER" id="PTHR45913:SF21">
    <property type="entry name" value="DUF4371 DOMAIN-CONTAINING PROTEIN"/>
    <property type="match status" value="1"/>
</dbReference>
<dbReference type="SUPFAM" id="SSF53098">
    <property type="entry name" value="Ribonuclease H-like"/>
    <property type="match status" value="1"/>
</dbReference>
<comment type="caution">
    <text evidence="1">The sequence shown here is derived from an EMBL/GenBank/DDBJ whole genome shotgun (WGS) entry which is preliminary data.</text>
</comment>